<reference evidence="1 2" key="1">
    <citation type="submission" date="2012-08" db="EMBL/GenBank/DDBJ databases">
        <title>Oryza genome evolution.</title>
        <authorList>
            <person name="Wing R.A."/>
        </authorList>
    </citation>
    <scope>NUCLEOTIDE SEQUENCE</scope>
</reference>
<reference evidence="2" key="2">
    <citation type="submission" date="2013-12" db="EMBL/GenBank/DDBJ databases">
        <authorList>
            <person name="Yu Y."/>
            <person name="Lee S."/>
            <person name="de Baynast K."/>
            <person name="Wissotski M."/>
            <person name="Liu L."/>
            <person name="Talag J."/>
            <person name="Goicoechea J."/>
            <person name="Angelova A."/>
            <person name="Jetty R."/>
            <person name="Kudrna D."/>
            <person name="Golser W."/>
            <person name="Rivera L."/>
            <person name="Zhang J."/>
            <person name="Wing R."/>
        </authorList>
    </citation>
    <scope>NUCLEOTIDE SEQUENCE</scope>
</reference>
<organism evidence="1 2">
    <name type="scientific">Leersia perrieri</name>
    <dbReference type="NCBI Taxonomy" id="77586"/>
    <lineage>
        <taxon>Eukaryota</taxon>
        <taxon>Viridiplantae</taxon>
        <taxon>Streptophyta</taxon>
        <taxon>Embryophyta</taxon>
        <taxon>Tracheophyta</taxon>
        <taxon>Spermatophyta</taxon>
        <taxon>Magnoliopsida</taxon>
        <taxon>Liliopsida</taxon>
        <taxon>Poales</taxon>
        <taxon>Poaceae</taxon>
        <taxon>BOP clade</taxon>
        <taxon>Oryzoideae</taxon>
        <taxon>Oryzeae</taxon>
        <taxon>Oryzinae</taxon>
        <taxon>Leersia</taxon>
    </lineage>
</organism>
<accession>A0A0D9V4I8</accession>
<name>A0A0D9V4I8_9ORYZ</name>
<evidence type="ECO:0000313" key="2">
    <source>
        <dbReference type="Proteomes" id="UP000032180"/>
    </source>
</evidence>
<dbReference type="EnsemblPlants" id="LPERR01G23660.1">
    <property type="protein sequence ID" value="LPERR01G23660.1"/>
    <property type="gene ID" value="LPERR01G23660"/>
</dbReference>
<protein>
    <submittedName>
        <fullName evidence="1">Uncharacterized protein</fullName>
    </submittedName>
</protein>
<proteinExistence type="predicted"/>
<dbReference type="AlphaFoldDB" id="A0A0D9V4I8"/>
<reference evidence="1" key="3">
    <citation type="submission" date="2015-04" db="UniProtKB">
        <authorList>
            <consortium name="EnsemblPlants"/>
        </authorList>
    </citation>
    <scope>IDENTIFICATION</scope>
</reference>
<keyword evidence="2" id="KW-1185">Reference proteome</keyword>
<dbReference type="Gramene" id="LPERR01G23660.1">
    <property type="protein sequence ID" value="LPERR01G23660.1"/>
    <property type="gene ID" value="LPERR01G23660"/>
</dbReference>
<evidence type="ECO:0000313" key="1">
    <source>
        <dbReference type="EnsemblPlants" id="LPERR01G23660.1"/>
    </source>
</evidence>
<dbReference type="HOGENOM" id="CLU_2761410_0_0_1"/>
<sequence>MIRLEIISSLVFSRAMMIDIVGCSFLTQKFELKRKPFLLQLIVHGRVYLFGGATRCCTAASQPELQYCVH</sequence>
<dbReference type="Proteomes" id="UP000032180">
    <property type="component" value="Chromosome 1"/>
</dbReference>